<reference evidence="1" key="1">
    <citation type="submission" date="2020-11" db="EMBL/GenBank/DDBJ databases">
        <authorList>
            <consortium name="DOE Joint Genome Institute"/>
            <person name="Ahrendt S."/>
            <person name="Riley R."/>
            <person name="Andreopoulos W."/>
            <person name="LaButti K."/>
            <person name="Pangilinan J."/>
            <person name="Ruiz-duenas F.J."/>
            <person name="Barrasa J.M."/>
            <person name="Sanchez-Garcia M."/>
            <person name="Camarero S."/>
            <person name="Miyauchi S."/>
            <person name="Serrano A."/>
            <person name="Linde D."/>
            <person name="Babiker R."/>
            <person name="Drula E."/>
            <person name="Ayuso-Fernandez I."/>
            <person name="Pacheco R."/>
            <person name="Padilla G."/>
            <person name="Ferreira P."/>
            <person name="Barriuso J."/>
            <person name="Kellner H."/>
            <person name="Castanera R."/>
            <person name="Alfaro M."/>
            <person name="Ramirez L."/>
            <person name="Pisabarro A.G."/>
            <person name="Kuo A."/>
            <person name="Tritt A."/>
            <person name="Lipzen A."/>
            <person name="He G."/>
            <person name="Yan M."/>
            <person name="Ng V."/>
            <person name="Cullen D."/>
            <person name="Martin F."/>
            <person name="Rosso M.-N."/>
            <person name="Henrissat B."/>
            <person name="Hibbett D."/>
            <person name="Martinez A.T."/>
            <person name="Grigoriev I.V."/>
        </authorList>
    </citation>
    <scope>NUCLEOTIDE SEQUENCE</scope>
    <source>
        <strain evidence="1">AH 44721</strain>
    </source>
</reference>
<accession>A0A9P5NCA4</accession>
<keyword evidence="2" id="KW-1185">Reference proteome</keyword>
<name>A0A9P5NCA4_GYMJU</name>
<dbReference type="OrthoDB" id="8191639at2759"/>
<comment type="caution">
    <text evidence="1">The sequence shown here is derived from an EMBL/GenBank/DDBJ whole genome shotgun (WGS) entry which is preliminary data.</text>
</comment>
<dbReference type="Proteomes" id="UP000724874">
    <property type="component" value="Unassembled WGS sequence"/>
</dbReference>
<dbReference type="EMBL" id="JADNYJ010000184">
    <property type="protein sequence ID" value="KAF8876304.1"/>
    <property type="molecule type" value="Genomic_DNA"/>
</dbReference>
<evidence type="ECO:0000313" key="2">
    <source>
        <dbReference type="Proteomes" id="UP000724874"/>
    </source>
</evidence>
<proteinExistence type="predicted"/>
<gene>
    <name evidence="1" type="ORF">CPB84DRAFT_1795913</name>
</gene>
<protein>
    <submittedName>
        <fullName evidence="1">Uncharacterized protein</fullName>
    </submittedName>
</protein>
<evidence type="ECO:0000313" key="1">
    <source>
        <dbReference type="EMBL" id="KAF8876304.1"/>
    </source>
</evidence>
<sequence>MAPFSAHGSLPSAVSLPWKNDSVYLLNSSEVKAEKFIAEDMQAAQGSLFLTSRRFPRWGIRINCLKIPDMSDNIIPISANNFTYLFTPRETLRLLFQGFGLPFPLNFEKLNHIPAGLNQSQSLWEVSTTVAYAERRRRF</sequence>
<dbReference type="AlphaFoldDB" id="A0A9P5NCA4"/>
<organism evidence="1 2">
    <name type="scientific">Gymnopilus junonius</name>
    <name type="common">Spectacular rustgill mushroom</name>
    <name type="synonym">Gymnopilus spectabilis subsp. junonius</name>
    <dbReference type="NCBI Taxonomy" id="109634"/>
    <lineage>
        <taxon>Eukaryota</taxon>
        <taxon>Fungi</taxon>
        <taxon>Dikarya</taxon>
        <taxon>Basidiomycota</taxon>
        <taxon>Agaricomycotina</taxon>
        <taxon>Agaricomycetes</taxon>
        <taxon>Agaricomycetidae</taxon>
        <taxon>Agaricales</taxon>
        <taxon>Agaricineae</taxon>
        <taxon>Hymenogastraceae</taxon>
        <taxon>Gymnopilus</taxon>
    </lineage>
</organism>